<keyword evidence="1" id="KW-1133">Transmembrane helix</keyword>
<dbReference type="EMBL" id="JXXN02001526">
    <property type="protein sequence ID" value="THD24588.1"/>
    <property type="molecule type" value="Genomic_DNA"/>
</dbReference>
<evidence type="ECO:0000313" key="4">
    <source>
        <dbReference type="Proteomes" id="UP000230066"/>
    </source>
</evidence>
<dbReference type="InterPro" id="IPR040354">
    <property type="entry name" value="TCTN1-3"/>
</dbReference>
<dbReference type="Proteomes" id="UP000230066">
    <property type="component" value="Unassembled WGS sequence"/>
</dbReference>
<keyword evidence="1" id="KW-0812">Transmembrane</keyword>
<dbReference type="AlphaFoldDB" id="A0A4E0RTE7"/>
<keyword evidence="1" id="KW-0472">Membrane</keyword>
<evidence type="ECO:0000259" key="2">
    <source>
        <dbReference type="Pfam" id="PF25752"/>
    </source>
</evidence>
<sequence>MLVDALTELRLTEFSFCLCRSYTCNPQGGHCIPHTTLSRDVNCPSSVVSKTQYSSSEGFLSFICKIKNSRKLREHKGSRIYCFSKTAVGMNNLFVFQIILELIWKLSICSAEVVLITGTEFTFRNNTNLVHIYVPVTLMNSTSGTYTVTCTLNQTTSTATSFGTFNEITLSALNPNGTMTFSCSKYGREVAFFCHLNSLYGTSGNFGEQAKYDAVTVECYSVTTTNMTVAGFQAKINAGFSQTSLLLFVNGLFDDLNIICGLTIVQTTQDADNVMKTSGCTESDGTAGTWMIDPTSISFQSSTPSSQAKTLRIRRKSYPTILEAGSVEMLVVRCCNPVSNKSIDPVFGGVQASSQLNVLLKKPFVFNTGDEYPTETESSLPNPAFVNIAPCPCDLIAATCDPGCCCDPKCPVNQAVPCLMGPIGGGPVPVDPFNCTAHAGLFNSTSLTFQPYTGPNGTQSRPVRRPEMHALFCVTKENNAALGYYYPSLGVIRNLSAWTTYLDSRGPQSRLVLPKDDGNRDVYGSNEKYGYGDALRLVTEEVTYIGTNSITSTNTPKRPVLRIPSPHNCISPEGVAVRFLQEVPTYRCPILITQDTCSAAGRLSTFLDPGSGPLTYESRLLGKTYLISDDVATRLSPPVYELLANLSAENSRSQTKVNYYCLSAAEMEYFTDSVKTDNAELGQLGFFDQTCQFDPTTNVTTCAPSIPASSSSGTTLAKDCPWDDGFTLVPDASLSNETCDNAVLRVDYRFYWSEGNIPRAEADIYLASVNASLGQRYYQSFSVGFIHRSVRLSSFSDSNSKSSGVYGYDAGAQLVTGTISAPTTSGAFSVIVDSPNLSLPGIATIQPGLGGLCGNSRHKAVRFAENSIGTCRVNLNSAHFDDCTRLRSLVKAQLDKFVSSDVIAVYGSPSISTSSDWVRIQREQVQLFIANNDSAEFLSIGLGPDAQPVAGFCKQIPNSVKLDIFYAEQGRVDGEPILQIIGAQVRYKYEDWHLTCGSSDYPSVCRPPSPNQNTSTDSVSQGFFIHTKVIFTIVPWDWASQISGSANFSRRRADRIATTQACPYDACWREAFYAWTVFPHMFGSEFSMQNAYQIAISLGLGGLVFGMLLITRPFI</sequence>
<dbReference type="PANTHER" id="PTHR14611:SF6">
    <property type="entry name" value="TECTONIC-2"/>
    <property type="match status" value="1"/>
</dbReference>
<feature type="transmembrane region" description="Helical" evidence="1">
    <location>
        <begin position="1091"/>
        <end position="1110"/>
    </location>
</feature>
<gene>
    <name evidence="3" type="ORF">D915_004480</name>
</gene>
<comment type="caution">
    <text evidence="3">The sequence shown here is derived from an EMBL/GenBank/DDBJ whole genome shotgun (WGS) entry which is preliminary data.</text>
</comment>
<evidence type="ECO:0000313" key="3">
    <source>
        <dbReference type="EMBL" id="THD24588.1"/>
    </source>
</evidence>
<reference evidence="3" key="1">
    <citation type="submission" date="2019-03" db="EMBL/GenBank/DDBJ databases">
        <title>Improved annotation for the trematode Fasciola hepatica.</title>
        <authorList>
            <person name="Choi Y.-J."/>
            <person name="Martin J."/>
            <person name="Mitreva M."/>
        </authorList>
    </citation>
    <scope>NUCLEOTIDE SEQUENCE [LARGE SCALE GENOMIC DNA]</scope>
</reference>
<evidence type="ECO:0000256" key="1">
    <source>
        <dbReference type="SAM" id="Phobius"/>
    </source>
</evidence>
<dbReference type="GO" id="GO:0060271">
    <property type="term" value="P:cilium assembly"/>
    <property type="evidence" value="ECO:0007669"/>
    <property type="project" value="TreeGrafter"/>
</dbReference>
<protein>
    <recommendedName>
        <fullName evidence="2">Tectonic-1-3 N-terminal domain-containing protein</fullName>
    </recommendedName>
</protein>
<dbReference type="InterPro" id="IPR057724">
    <property type="entry name" value="TCTN1-3_N"/>
</dbReference>
<name>A0A4E0RTE7_FASHE</name>
<feature type="domain" description="Tectonic-1-3 N-terminal" evidence="2">
    <location>
        <begin position="378"/>
        <end position="413"/>
    </location>
</feature>
<dbReference type="Pfam" id="PF25752">
    <property type="entry name" value="DUF1619_N"/>
    <property type="match status" value="1"/>
</dbReference>
<accession>A0A4E0RTE7</accession>
<organism evidence="3 4">
    <name type="scientific">Fasciola hepatica</name>
    <name type="common">Liver fluke</name>
    <dbReference type="NCBI Taxonomy" id="6192"/>
    <lineage>
        <taxon>Eukaryota</taxon>
        <taxon>Metazoa</taxon>
        <taxon>Spiralia</taxon>
        <taxon>Lophotrochozoa</taxon>
        <taxon>Platyhelminthes</taxon>
        <taxon>Trematoda</taxon>
        <taxon>Digenea</taxon>
        <taxon>Plagiorchiida</taxon>
        <taxon>Echinostomata</taxon>
        <taxon>Echinostomatoidea</taxon>
        <taxon>Fasciolidae</taxon>
        <taxon>Fasciola</taxon>
    </lineage>
</organism>
<proteinExistence type="predicted"/>
<keyword evidence="4" id="KW-1185">Reference proteome</keyword>
<dbReference type="PANTHER" id="PTHR14611">
    <property type="entry name" value="TECTONIC FAMILY MEMBER"/>
    <property type="match status" value="1"/>
</dbReference>